<proteinExistence type="predicted"/>
<keyword evidence="2" id="KW-1185">Reference proteome</keyword>
<dbReference type="AlphaFoldDB" id="A0A8S3SQ96"/>
<dbReference type="OrthoDB" id="10472673at2759"/>
<organism evidence="1 2">
    <name type="scientific">Mytilus edulis</name>
    <name type="common">Blue mussel</name>
    <dbReference type="NCBI Taxonomy" id="6550"/>
    <lineage>
        <taxon>Eukaryota</taxon>
        <taxon>Metazoa</taxon>
        <taxon>Spiralia</taxon>
        <taxon>Lophotrochozoa</taxon>
        <taxon>Mollusca</taxon>
        <taxon>Bivalvia</taxon>
        <taxon>Autobranchia</taxon>
        <taxon>Pteriomorphia</taxon>
        <taxon>Mytilida</taxon>
        <taxon>Mytiloidea</taxon>
        <taxon>Mytilidae</taxon>
        <taxon>Mytilinae</taxon>
        <taxon>Mytilus</taxon>
    </lineage>
</organism>
<accession>A0A8S3SQ96</accession>
<protein>
    <submittedName>
        <fullName evidence="1">Uncharacterized protein</fullName>
    </submittedName>
</protein>
<gene>
    <name evidence="1" type="ORF">MEDL_36342</name>
</gene>
<evidence type="ECO:0000313" key="1">
    <source>
        <dbReference type="EMBL" id="CAG2223004.1"/>
    </source>
</evidence>
<sequence length="240" mass="27600">MEREERNNFYRFITCSTEISTESVGYVFLDYLTRTSQTFEDFINNNFHTLYHLCYQRRCCQCSNVYLPIRRGILHESQLDILLDSYSSKSLCHKSGTGLPKFCCSKARSGVTVQSLDLTLMNCLIVNCCSGLFWESCFNGGTFENFLNQNKHDIYHLWMNNTTCCQCFSGYIYPCDREMISLSNWNFLFSAKGNPCSSHNIIPSSILCCCVSATPGITIFQIDQQVEIVLIRHLSFLKNP</sequence>
<evidence type="ECO:0000313" key="2">
    <source>
        <dbReference type="Proteomes" id="UP000683360"/>
    </source>
</evidence>
<reference evidence="1" key="1">
    <citation type="submission" date="2021-03" db="EMBL/GenBank/DDBJ databases">
        <authorList>
            <person name="Bekaert M."/>
        </authorList>
    </citation>
    <scope>NUCLEOTIDE SEQUENCE</scope>
</reference>
<dbReference type="EMBL" id="CAJPWZ010001773">
    <property type="protein sequence ID" value="CAG2223004.1"/>
    <property type="molecule type" value="Genomic_DNA"/>
</dbReference>
<dbReference type="Proteomes" id="UP000683360">
    <property type="component" value="Unassembled WGS sequence"/>
</dbReference>
<name>A0A8S3SQ96_MYTED</name>
<comment type="caution">
    <text evidence="1">The sequence shown here is derived from an EMBL/GenBank/DDBJ whole genome shotgun (WGS) entry which is preliminary data.</text>
</comment>